<dbReference type="AlphaFoldDB" id="A0A1W0CCW9"/>
<comment type="caution">
    <text evidence="1">The sequence shown here is derived from an EMBL/GenBank/DDBJ whole genome shotgun (WGS) entry which is preliminary data.</text>
</comment>
<gene>
    <name evidence="1" type="ORF">B0T45_21545</name>
</gene>
<sequence>MASALARLQASVQRLGRREVFGELVLIDCQEVPATVYLFEENSLTMDGMVLADGCRGWLIVQDENMPAGSRLAGKPVSARGGKYEIKGKPQRTPMGDWRLDLREVKP</sequence>
<protein>
    <submittedName>
        <fullName evidence="1">Uncharacterized protein</fullName>
    </submittedName>
</protein>
<reference evidence="1 2" key="1">
    <citation type="submission" date="2017-02" db="EMBL/GenBank/DDBJ databases">
        <title>Chromobacterium haemolyticum H5244.</title>
        <authorList>
            <person name="Gulvik C.A."/>
        </authorList>
    </citation>
    <scope>NUCLEOTIDE SEQUENCE [LARGE SCALE GENOMIC DNA]</scope>
    <source>
        <strain evidence="1 2">H5244</strain>
    </source>
</reference>
<accession>A0A1W0CCW9</accession>
<proteinExistence type="predicted"/>
<dbReference type="EMBL" id="MUKV01000045">
    <property type="protein sequence ID" value="OQS32589.1"/>
    <property type="molecule type" value="Genomic_DNA"/>
</dbReference>
<organism evidence="1 2">
    <name type="scientific">Chromobacterium haemolyticum</name>
    <dbReference type="NCBI Taxonomy" id="394935"/>
    <lineage>
        <taxon>Bacteria</taxon>
        <taxon>Pseudomonadati</taxon>
        <taxon>Pseudomonadota</taxon>
        <taxon>Betaproteobacteria</taxon>
        <taxon>Neisseriales</taxon>
        <taxon>Chromobacteriaceae</taxon>
        <taxon>Chromobacterium</taxon>
    </lineage>
</organism>
<dbReference type="Proteomes" id="UP000192721">
    <property type="component" value="Unassembled WGS sequence"/>
</dbReference>
<evidence type="ECO:0000313" key="1">
    <source>
        <dbReference type="EMBL" id="OQS32589.1"/>
    </source>
</evidence>
<dbReference type="RefSeq" id="WP_081556909.1">
    <property type="nucleotide sequence ID" value="NZ_MUKV01000045.1"/>
</dbReference>
<name>A0A1W0CCW9_9NEIS</name>
<evidence type="ECO:0000313" key="2">
    <source>
        <dbReference type="Proteomes" id="UP000192721"/>
    </source>
</evidence>